<name>A0ABT4U4V4_9ACTN</name>
<gene>
    <name evidence="3" type="ORF">O4J56_12835</name>
</gene>
<feature type="region of interest" description="Disordered" evidence="1">
    <location>
        <begin position="37"/>
        <end position="66"/>
    </location>
</feature>
<reference evidence="3 4" key="1">
    <citation type="submission" date="2023-01" db="EMBL/GenBank/DDBJ databases">
        <title>Draft genome sequence of Nocardiopsis sp. RSe5-2 isolated from halophytes.</title>
        <authorList>
            <person name="Duangmal K."/>
            <person name="Chantavorakit T."/>
        </authorList>
    </citation>
    <scope>NUCLEOTIDE SEQUENCE [LARGE SCALE GENOMIC DNA]</scope>
    <source>
        <strain evidence="3 4">RSe5-2</strain>
    </source>
</reference>
<evidence type="ECO:0000313" key="4">
    <source>
        <dbReference type="Proteomes" id="UP001527866"/>
    </source>
</evidence>
<keyword evidence="2" id="KW-1133">Transmembrane helix</keyword>
<keyword evidence="4" id="KW-1185">Reference proteome</keyword>
<keyword evidence="2" id="KW-0472">Membrane</keyword>
<accession>A0ABT4U4V4</accession>
<dbReference type="RefSeq" id="WP_270685973.1">
    <property type="nucleotide sequence ID" value="NZ_JAQFWQ010000031.1"/>
</dbReference>
<dbReference type="EMBL" id="JAQFWQ010000031">
    <property type="protein sequence ID" value="MDA2811519.1"/>
    <property type="molecule type" value="Genomic_DNA"/>
</dbReference>
<comment type="caution">
    <text evidence="3">The sequence shown here is derived from an EMBL/GenBank/DDBJ whole genome shotgun (WGS) entry which is preliminary data.</text>
</comment>
<protein>
    <submittedName>
        <fullName evidence="3">Uncharacterized protein</fullName>
    </submittedName>
</protein>
<evidence type="ECO:0000313" key="3">
    <source>
        <dbReference type="EMBL" id="MDA2811519.1"/>
    </source>
</evidence>
<organism evidence="3 4">
    <name type="scientific">Nocardiopsis endophytica</name>
    <dbReference type="NCBI Taxonomy" id="3018445"/>
    <lineage>
        <taxon>Bacteria</taxon>
        <taxon>Bacillati</taxon>
        <taxon>Actinomycetota</taxon>
        <taxon>Actinomycetes</taxon>
        <taxon>Streptosporangiales</taxon>
        <taxon>Nocardiopsidaceae</taxon>
        <taxon>Nocardiopsis</taxon>
    </lineage>
</organism>
<proteinExistence type="predicted"/>
<keyword evidence="2" id="KW-0812">Transmembrane</keyword>
<dbReference type="Proteomes" id="UP001527866">
    <property type="component" value="Unassembled WGS sequence"/>
</dbReference>
<feature type="transmembrane region" description="Helical" evidence="2">
    <location>
        <begin position="6"/>
        <end position="31"/>
    </location>
</feature>
<evidence type="ECO:0000256" key="1">
    <source>
        <dbReference type="SAM" id="MobiDB-lite"/>
    </source>
</evidence>
<sequence>MDLKTLLIGVLLLLAFVAAVITVLVLVVTAVRRSGRSASRGMGTGEGGSAFHAGTGVDWPYGRDGR</sequence>
<evidence type="ECO:0000256" key="2">
    <source>
        <dbReference type="SAM" id="Phobius"/>
    </source>
</evidence>